<gene>
    <name evidence="2" type="ORF">L0M14_10350</name>
</gene>
<organism evidence="2 3">
    <name type="scientific">Paenibacillus hexagrammi</name>
    <dbReference type="NCBI Taxonomy" id="2908839"/>
    <lineage>
        <taxon>Bacteria</taxon>
        <taxon>Bacillati</taxon>
        <taxon>Bacillota</taxon>
        <taxon>Bacilli</taxon>
        <taxon>Bacillales</taxon>
        <taxon>Paenibacillaceae</taxon>
        <taxon>Paenibacillus</taxon>
    </lineage>
</organism>
<feature type="signal peptide" evidence="1">
    <location>
        <begin position="1"/>
        <end position="28"/>
    </location>
</feature>
<feature type="chain" id="PRO_5046210432" evidence="1">
    <location>
        <begin position="29"/>
        <end position="210"/>
    </location>
</feature>
<proteinExistence type="predicted"/>
<protein>
    <submittedName>
        <fullName evidence="2">Uncharacterized protein</fullName>
    </submittedName>
</protein>
<dbReference type="EMBL" id="CP090978">
    <property type="protein sequence ID" value="UJF35459.1"/>
    <property type="molecule type" value="Genomic_DNA"/>
</dbReference>
<evidence type="ECO:0000313" key="3">
    <source>
        <dbReference type="Proteomes" id="UP001649230"/>
    </source>
</evidence>
<sequence length="210" mass="23407">MIRKSRGIIAYLVLLGSLVGILPGQAAAEEKITYPMKRIDVQYAAEFTAYPLQGSDKSTVTTSVYDPAYSNGAKPIHVLYGIVKLTNELDNPMIEEFIRVTDGSQMTRGLSNSGGPIYDLSQQVRGESTEFVTGKKLEGNSVVKDYSEGWKTIRFVRNWDDNGNPTNFTIEFNWDGVGAEDPFFRKLTETSYQIDLSTINDNGGDQEVRR</sequence>
<accession>A0ABY3SND7</accession>
<dbReference type="RefSeq" id="WP_235122025.1">
    <property type="nucleotide sequence ID" value="NZ_CP090978.1"/>
</dbReference>
<reference evidence="2 3" key="1">
    <citation type="journal article" date="2024" name="Int. J. Syst. Evol. Microbiol.">
        <title>Paenibacillus hexagrammi sp. nov., a novel bacterium isolated from the gut content of Hexagrammos agrammus.</title>
        <authorList>
            <person name="Jung H.K."/>
            <person name="Kim D.G."/>
            <person name="Zin H."/>
            <person name="Park J."/>
            <person name="Jung H."/>
            <person name="Kim Y.O."/>
            <person name="Kong H.J."/>
            <person name="Kim J.W."/>
            <person name="Kim Y.S."/>
        </authorList>
    </citation>
    <scope>NUCLEOTIDE SEQUENCE [LARGE SCALE GENOMIC DNA]</scope>
    <source>
        <strain evidence="2 3">YPD9-1</strain>
    </source>
</reference>
<keyword evidence="1" id="KW-0732">Signal</keyword>
<evidence type="ECO:0000313" key="2">
    <source>
        <dbReference type="EMBL" id="UJF35459.1"/>
    </source>
</evidence>
<dbReference type="Proteomes" id="UP001649230">
    <property type="component" value="Chromosome"/>
</dbReference>
<keyword evidence="3" id="KW-1185">Reference proteome</keyword>
<evidence type="ECO:0000256" key="1">
    <source>
        <dbReference type="SAM" id="SignalP"/>
    </source>
</evidence>
<name>A0ABY3SND7_9BACL</name>